<name>A0A6G0VPF6_APHCR</name>
<organism evidence="1 2">
    <name type="scientific">Aphis craccivora</name>
    <name type="common">Cowpea aphid</name>
    <dbReference type="NCBI Taxonomy" id="307492"/>
    <lineage>
        <taxon>Eukaryota</taxon>
        <taxon>Metazoa</taxon>
        <taxon>Ecdysozoa</taxon>
        <taxon>Arthropoda</taxon>
        <taxon>Hexapoda</taxon>
        <taxon>Insecta</taxon>
        <taxon>Pterygota</taxon>
        <taxon>Neoptera</taxon>
        <taxon>Paraneoptera</taxon>
        <taxon>Hemiptera</taxon>
        <taxon>Sternorrhyncha</taxon>
        <taxon>Aphidomorpha</taxon>
        <taxon>Aphidoidea</taxon>
        <taxon>Aphididae</taxon>
        <taxon>Aphidini</taxon>
        <taxon>Aphis</taxon>
        <taxon>Aphis</taxon>
    </lineage>
</organism>
<sequence>MDAIKVVSGSVNLLAAKNYDVNTINIAFLNKIPCDTTTYQSIDTVMSQDEIIKYPTEFLNSTSRMHCTF</sequence>
<keyword evidence="1" id="KW-0347">Helicase</keyword>
<dbReference type="GO" id="GO:0004386">
    <property type="term" value="F:helicase activity"/>
    <property type="evidence" value="ECO:0007669"/>
    <property type="project" value="UniProtKB-KW"/>
</dbReference>
<keyword evidence="1" id="KW-0067">ATP-binding</keyword>
<proteinExistence type="predicted"/>
<dbReference type="Proteomes" id="UP000478052">
    <property type="component" value="Unassembled WGS sequence"/>
</dbReference>
<protein>
    <submittedName>
        <fullName evidence="1">ATP-dependent DNA helicase PIF1-like</fullName>
    </submittedName>
</protein>
<dbReference type="EMBL" id="VUJU01013657">
    <property type="protein sequence ID" value="KAF0704096.1"/>
    <property type="molecule type" value="Genomic_DNA"/>
</dbReference>
<keyword evidence="1" id="KW-0547">Nucleotide-binding</keyword>
<keyword evidence="2" id="KW-1185">Reference proteome</keyword>
<evidence type="ECO:0000313" key="1">
    <source>
        <dbReference type="EMBL" id="KAF0704096.1"/>
    </source>
</evidence>
<dbReference type="AlphaFoldDB" id="A0A6G0VPF6"/>
<reference evidence="1 2" key="1">
    <citation type="submission" date="2019-08" db="EMBL/GenBank/DDBJ databases">
        <title>Whole genome of Aphis craccivora.</title>
        <authorList>
            <person name="Voronova N.V."/>
            <person name="Shulinski R.S."/>
            <person name="Bandarenka Y.V."/>
            <person name="Zhorov D.G."/>
            <person name="Warner D."/>
        </authorList>
    </citation>
    <scope>NUCLEOTIDE SEQUENCE [LARGE SCALE GENOMIC DNA]</scope>
    <source>
        <strain evidence="1">180601</strain>
        <tissue evidence="1">Whole Body</tissue>
    </source>
</reference>
<gene>
    <name evidence="1" type="ORF">FWK35_00028800</name>
</gene>
<evidence type="ECO:0000313" key="2">
    <source>
        <dbReference type="Proteomes" id="UP000478052"/>
    </source>
</evidence>
<comment type="caution">
    <text evidence="1">The sequence shown here is derived from an EMBL/GenBank/DDBJ whole genome shotgun (WGS) entry which is preliminary data.</text>
</comment>
<keyword evidence="1" id="KW-0378">Hydrolase</keyword>
<accession>A0A6G0VPF6</accession>